<dbReference type="EMBL" id="PUHY01000010">
    <property type="protein sequence ID" value="PQO35052.1"/>
    <property type="molecule type" value="Genomic_DNA"/>
</dbReference>
<dbReference type="RefSeq" id="WP_105330781.1">
    <property type="nucleotide sequence ID" value="NZ_PUHY01000010.1"/>
</dbReference>
<dbReference type="PANTHER" id="PTHR44196">
    <property type="entry name" value="DEHYDROGENASE/REDUCTASE SDR FAMILY MEMBER 7B"/>
    <property type="match status" value="1"/>
</dbReference>
<comment type="caution">
    <text evidence="3">The sequence shown here is derived from an EMBL/GenBank/DDBJ whole genome shotgun (WGS) entry which is preliminary data.</text>
</comment>
<accession>A0A2S8FS93</accession>
<dbReference type="Proteomes" id="UP000238322">
    <property type="component" value="Unassembled WGS sequence"/>
</dbReference>
<dbReference type="InterPro" id="IPR002347">
    <property type="entry name" value="SDR_fam"/>
</dbReference>
<evidence type="ECO:0000256" key="2">
    <source>
        <dbReference type="ARBA" id="ARBA00023002"/>
    </source>
</evidence>
<proteinExistence type="inferred from homology"/>
<dbReference type="OrthoDB" id="9810734at2"/>
<organism evidence="3 4">
    <name type="scientific">Blastopirellula marina</name>
    <dbReference type="NCBI Taxonomy" id="124"/>
    <lineage>
        <taxon>Bacteria</taxon>
        <taxon>Pseudomonadati</taxon>
        <taxon>Planctomycetota</taxon>
        <taxon>Planctomycetia</taxon>
        <taxon>Pirellulales</taxon>
        <taxon>Pirellulaceae</taxon>
        <taxon>Blastopirellula</taxon>
    </lineage>
</organism>
<dbReference type="InterPro" id="IPR036291">
    <property type="entry name" value="NAD(P)-bd_dom_sf"/>
</dbReference>
<comment type="similarity">
    <text evidence="1">Belongs to the short-chain dehydrogenases/reductases (SDR) family.</text>
</comment>
<dbReference type="SUPFAM" id="SSF51735">
    <property type="entry name" value="NAD(P)-binding Rossmann-fold domains"/>
    <property type="match status" value="1"/>
</dbReference>
<sequence>MKMSGNTILITGGGSGIGRGLAEAFHALGNQVFIAGRRQESLDEVTTANPGMKSYQLYVTSPVGIAALAKKVTDEVAGLNVVIHNSGIMRPEDYTADRVDPQTAEATIATNLLGPIRLTAALLPHLRTQAASTIMTVSSGLAFTPLALTPSYCATKAAIHSWSISLRHQLRDTSVEVLELAPPYVQTELMGPHQANDPHAMPLDDFISEVMQLIEAGPTHGEILVQRVMNLRNSEASGNFWGEFERLNTLSHRFKLNLGSLTKLWSGR</sequence>
<name>A0A2S8FS93_9BACT</name>
<evidence type="ECO:0000313" key="4">
    <source>
        <dbReference type="Proteomes" id="UP000238322"/>
    </source>
</evidence>
<dbReference type="Pfam" id="PF00106">
    <property type="entry name" value="adh_short"/>
    <property type="match status" value="1"/>
</dbReference>
<reference evidence="3 4" key="1">
    <citation type="submission" date="2018-02" db="EMBL/GenBank/DDBJ databases">
        <title>Comparative genomes isolates from brazilian mangrove.</title>
        <authorList>
            <person name="Araujo J.E."/>
            <person name="Taketani R.G."/>
            <person name="Silva M.C.P."/>
            <person name="Loureco M.V."/>
            <person name="Andreote F.D."/>
        </authorList>
    </citation>
    <scope>NUCLEOTIDE SEQUENCE [LARGE SCALE GENOMIC DNA]</scope>
    <source>
        <strain evidence="3 4">Hex-1 MGV</strain>
    </source>
</reference>
<dbReference type="PRINTS" id="PR00081">
    <property type="entry name" value="GDHRDH"/>
</dbReference>
<dbReference type="PANTHER" id="PTHR44196:SF1">
    <property type="entry name" value="DEHYDROGENASE_REDUCTASE SDR FAMILY MEMBER 7B"/>
    <property type="match status" value="1"/>
</dbReference>
<gene>
    <name evidence="3" type="ORF">C5Y83_13100</name>
</gene>
<dbReference type="InterPro" id="IPR020904">
    <property type="entry name" value="Sc_DH/Rdtase_CS"/>
</dbReference>
<protein>
    <submittedName>
        <fullName evidence="3">Oxidoreductase</fullName>
    </submittedName>
</protein>
<keyword evidence="2" id="KW-0560">Oxidoreductase</keyword>
<dbReference type="GO" id="GO:0016020">
    <property type="term" value="C:membrane"/>
    <property type="evidence" value="ECO:0007669"/>
    <property type="project" value="TreeGrafter"/>
</dbReference>
<dbReference type="PROSITE" id="PS00061">
    <property type="entry name" value="ADH_SHORT"/>
    <property type="match status" value="1"/>
</dbReference>
<evidence type="ECO:0000256" key="1">
    <source>
        <dbReference type="ARBA" id="ARBA00006484"/>
    </source>
</evidence>
<dbReference type="GO" id="GO:0016491">
    <property type="term" value="F:oxidoreductase activity"/>
    <property type="evidence" value="ECO:0007669"/>
    <property type="project" value="UniProtKB-KW"/>
</dbReference>
<dbReference type="AlphaFoldDB" id="A0A2S8FS93"/>
<evidence type="ECO:0000313" key="3">
    <source>
        <dbReference type="EMBL" id="PQO35052.1"/>
    </source>
</evidence>
<dbReference type="Gene3D" id="3.40.50.720">
    <property type="entry name" value="NAD(P)-binding Rossmann-like Domain"/>
    <property type="match status" value="1"/>
</dbReference>